<dbReference type="GO" id="GO:0016787">
    <property type="term" value="F:hydrolase activity"/>
    <property type="evidence" value="ECO:0007669"/>
    <property type="project" value="UniProtKB-KW"/>
</dbReference>
<proteinExistence type="predicted"/>
<feature type="domain" description="HIT" evidence="2">
    <location>
        <begin position="5"/>
        <end position="107"/>
    </location>
</feature>
<keyword evidence="3" id="KW-0378">Hydrolase</keyword>
<evidence type="ECO:0000256" key="1">
    <source>
        <dbReference type="PROSITE-ProRule" id="PRU00464"/>
    </source>
</evidence>
<name>A0A1T4X7G6_9GAMM</name>
<keyword evidence="4" id="KW-1185">Reference proteome</keyword>
<dbReference type="EMBL" id="FUYB01000013">
    <property type="protein sequence ID" value="SKA85015.1"/>
    <property type="molecule type" value="Genomic_DNA"/>
</dbReference>
<dbReference type="SUPFAM" id="SSF54197">
    <property type="entry name" value="HIT-like"/>
    <property type="match status" value="1"/>
</dbReference>
<dbReference type="STRING" id="92487.SAMN02745130_02567"/>
<reference evidence="3 4" key="1">
    <citation type="submission" date="2017-02" db="EMBL/GenBank/DDBJ databases">
        <authorList>
            <person name="Peterson S.W."/>
        </authorList>
    </citation>
    <scope>NUCLEOTIDE SEQUENCE [LARGE SCALE GENOMIC DNA]</scope>
    <source>
        <strain evidence="3 4">ATCC 49788</strain>
    </source>
</reference>
<sequence>MTSLSFTLHPQLAADTLVVGNLNLCQVLLMNESRYPWFILVPQRAKISEIYQLTNTERAQVWEESDLLSRQLMQLFQADKLNIAALGNLVPQLHIHHIARFKTDAAWPTPVWGKFKPDAYTPAAAEQLIQTMRQALGLELNSPSPA</sequence>
<dbReference type="PIRSF" id="PIRSF000714">
    <property type="entry name" value="HIT"/>
    <property type="match status" value="1"/>
</dbReference>
<gene>
    <name evidence="3" type="ORF">SAMN02745130_02567</name>
</gene>
<dbReference type="InterPro" id="IPR036265">
    <property type="entry name" value="HIT-like_sf"/>
</dbReference>
<dbReference type="Proteomes" id="UP000190460">
    <property type="component" value="Unassembled WGS sequence"/>
</dbReference>
<evidence type="ECO:0000313" key="3">
    <source>
        <dbReference type="EMBL" id="SKA85015.1"/>
    </source>
</evidence>
<dbReference type="PROSITE" id="PS51084">
    <property type="entry name" value="HIT_2"/>
    <property type="match status" value="1"/>
</dbReference>
<comment type="caution">
    <text evidence="1">Lacks conserved residue(s) required for the propagation of feature annotation.</text>
</comment>
<protein>
    <submittedName>
        <fullName evidence="3">Diadenosine tetraphosphate (Ap4A) hydrolase</fullName>
    </submittedName>
</protein>
<organism evidence="3 4">
    <name type="scientific">Thiothrix eikelboomii</name>
    <dbReference type="NCBI Taxonomy" id="92487"/>
    <lineage>
        <taxon>Bacteria</taxon>
        <taxon>Pseudomonadati</taxon>
        <taxon>Pseudomonadota</taxon>
        <taxon>Gammaproteobacteria</taxon>
        <taxon>Thiotrichales</taxon>
        <taxon>Thiotrichaceae</taxon>
        <taxon>Thiothrix</taxon>
    </lineage>
</organism>
<dbReference type="OrthoDB" id="9799145at2"/>
<evidence type="ECO:0000259" key="2">
    <source>
        <dbReference type="PROSITE" id="PS51084"/>
    </source>
</evidence>
<dbReference type="InterPro" id="IPR011146">
    <property type="entry name" value="HIT-like"/>
</dbReference>
<dbReference type="AlphaFoldDB" id="A0A1T4X7G6"/>
<evidence type="ECO:0000313" key="4">
    <source>
        <dbReference type="Proteomes" id="UP000190460"/>
    </source>
</evidence>
<dbReference type="Pfam" id="PF01230">
    <property type="entry name" value="HIT"/>
    <property type="match status" value="1"/>
</dbReference>
<dbReference type="Gene3D" id="3.30.428.10">
    <property type="entry name" value="HIT-like"/>
    <property type="match status" value="1"/>
</dbReference>
<accession>A0A1T4X7G6</accession>
<dbReference type="InterPro" id="IPR026026">
    <property type="entry name" value="HIT_Hint"/>
</dbReference>